<dbReference type="EMBL" id="JBHSAY010000006">
    <property type="protein sequence ID" value="MFC4131560.1"/>
    <property type="molecule type" value="Genomic_DNA"/>
</dbReference>
<feature type="signal peptide" evidence="1">
    <location>
        <begin position="1"/>
        <end position="31"/>
    </location>
</feature>
<dbReference type="SUPFAM" id="SSF53955">
    <property type="entry name" value="Lysozyme-like"/>
    <property type="match status" value="1"/>
</dbReference>
<proteinExistence type="predicted"/>
<keyword evidence="1" id="KW-0732">Signal</keyword>
<evidence type="ECO:0000313" key="3">
    <source>
        <dbReference type="EMBL" id="MFC4131560.1"/>
    </source>
</evidence>
<dbReference type="InterPro" id="IPR036366">
    <property type="entry name" value="PGBDSf"/>
</dbReference>
<dbReference type="Pfam" id="PF01471">
    <property type="entry name" value="PG_binding_1"/>
    <property type="match status" value="1"/>
</dbReference>
<dbReference type="InterPro" id="IPR002477">
    <property type="entry name" value="Peptidoglycan-bd-like"/>
</dbReference>
<evidence type="ECO:0000313" key="4">
    <source>
        <dbReference type="Proteomes" id="UP001595816"/>
    </source>
</evidence>
<protein>
    <submittedName>
        <fullName evidence="3">Peptidoglycan-binding protein</fullName>
    </submittedName>
</protein>
<dbReference type="Proteomes" id="UP001595816">
    <property type="component" value="Unassembled WGS sequence"/>
</dbReference>
<dbReference type="RefSeq" id="WP_253755201.1">
    <property type="nucleotide sequence ID" value="NZ_JAMZDZ010000001.1"/>
</dbReference>
<gene>
    <name evidence="3" type="ORF">ACFOZ4_13195</name>
</gene>
<organism evidence="3 4">
    <name type="scientific">Hamadaea flava</name>
    <dbReference type="NCBI Taxonomy" id="1742688"/>
    <lineage>
        <taxon>Bacteria</taxon>
        <taxon>Bacillati</taxon>
        <taxon>Actinomycetota</taxon>
        <taxon>Actinomycetes</taxon>
        <taxon>Micromonosporales</taxon>
        <taxon>Micromonosporaceae</taxon>
        <taxon>Hamadaea</taxon>
    </lineage>
</organism>
<accession>A0ABV8LLE2</accession>
<keyword evidence="4" id="KW-1185">Reference proteome</keyword>
<reference evidence="4" key="1">
    <citation type="journal article" date="2019" name="Int. J. Syst. Evol. Microbiol.">
        <title>The Global Catalogue of Microorganisms (GCM) 10K type strain sequencing project: providing services to taxonomists for standard genome sequencing and annotation.</title>
        <authorList>
            <consortium name="The Broad Institute Genomics Platform"/>
            <consortium name="The Broad Institute Genome Sequencing Center for Infectious Disease"/>
            <person name="Wu L."/>
            <person name="Ma J."/>
        </authorList>
    </citation>
    <scope>NUCLEOTIDE SEQUENCE [LARGE SCALE GENOMIC DNA]</scope>
    <source>
        <strain evidence="4">CGMCC 4.7289</strain>
    </source>
</reference>
<evidence type="ECO:0000259" key="2">
    <source>
        <dbReference type="Pfam" id="PF01471"/>
    </source>
</evidence>
<dbReference type="Gene3D" id="1.10.101.10">
    <property type="entry name" value="PGBD-like superfamily/PGBD"/>
    <property type="match status" value="1"/>
</dbReference>
<name>A0ABV8LLE2_9ACTN</name>
<dbReference type="InterPro" id="IPR036365">
    <property type="entry name" value="PGBD-like_sf"/>
</dbReference>
<feature type="chain" id="PRO_5047381579" evidence="1">
    <location>
        <begin position="32"/>
        <end position="215"/>
    </location>
</feature>
<evidence type="ECO:0000256" key="1">
    <source>
        <dbReference type="SAM" id="SignalP"/>
    </source>
</evidence>
<dbReference type="InterPro" id="IPR023346">
    <property type="entry name" value="Lysozyme-like_dom_sf"/>
</dbReference>
<dbReference type="Gene3D" id="1.10.530.10">
    <property type="match status" value="1"/>
</dbReference>
<feature type="domain" description="Peptidoglycan binding-like" evidence="2">
    <location>
        <begin position="46"/>
        <end position="104"/>
    </location>
</feature>
<dbReference type="SUPFAM" id="SSF47090">
    <property type="entry name" value="PGBD-like"/>
    <property type="match status" value="1"/>
</dbReference>
<sequence>MIGIRRVLAALVAAVAVGGGAVGFLPSPAYAATTLCTTTLRYGDSGSCVSKLQTRLNELGLDCGNKLTVDGSFGRLTRMRVYAFQGRFRLAVDGVVGPNTRSALASATDGMGVICDSTVADHIRAIWPDGSQEKAIRVARCESGLNPIAVGGPNTNGTLDFGVFQFNDGGTLQEYLPGSTRAAKVDAALTADDNIRAALRLYQARGWQPWSCRDA</sequence>
<comment type="caution">
    <text evidence="3">The sequence shown here is derived from an EMBL/GenBank/DDBJ whole genome shotgun (WGS) entry which is preliminary data.</text>
</comment>